<dbReference type="PROSITE" id="PS00463">
    <property type="entry name" value="ZN2_CY6_FUNGAL_1"/>
    <property type="match status" value="1"/>
</dbReference>
<evidence type="ECO:0000256" key="5">
    <source>
        <dbReference type="SAM" id="MobiDB-lite"/>
    </source>
</evidence>
<sequence>MFKVHKPSTAHTSPPTTASVDVLLNSLDFENALPKPKILKSCIRCRKHKTKCDAFERQPNACSSCAKRGVQCKIDYVLPPQRSDNLKNLVQSVNEIKTEFGKLESGYSQLFKVLGIQVESFDSWKSQKLANNEGEEEEAVDDLSLIKLPNGSFISLHLVSSDKLLFNNMLISINELHAKISQLVSEMTTLNSIFVFQEKTGYDSDSSTASSAPSPHSPVVKQEGHSPGEIPKPGDDKLKLFDLDLSPESLFNSNRLMLVILLDYFYPSENKNCSSLLLRNFLDSFYTVIESSSKSLTSSTYSTHVLTSITSTPSHFSKQQMAEHVGVEIFNGDDFLRRVVEILGMNALLNGDFDSLSHFIKFVELNVCSNRKKLHLDRSGHMRFFSMSLYLLNVFQRSDDQLIQRKRYRSISKNYELLEDLLCALNKSEEENEAYLKKLYKKFLVKFAPVWNFSSRDQPWLIQWFNELRVILAMSLIPSFPEFKTVLSQYMGYQDPNKSLSLLIENYSSQRPCDLSQFTLCCPQMAQMANLALCKEQTGAHNTIDIQMILEQVDWRKDSTDDVLKKIGIL</sequence>
<dbReference type="GO" id="GO:0000981">
    <property type="term" value="F:DNA-binding transcription factor activity, RNA polymerase II-specific"/>
    <property type="evidence" value="ECO:0007669"/>
    <property type="project" value="InterPro"/>
</dbReference>
<dbReference type="InterPro" id="IPR050987">
    <property type="entry name" value="AtrR-like"/>
</dbReference>
<accession>A0A0H5CF79</accession>
<keyword evidence="4" id="KW-0539">Nucleus</keyword>
<keyword evidence="3" id="KW-0238">DNA-binding</keyword>
<gene>
    <name evidence="7" type="ORF">BN1211_3752</name>
</gene>
<protein>
    <recommendedName>
        <fullName evidence="6">Zn(2)-C6 fungal-type domain-containing protein</fullName>
    </recommendedName>
</protein>
<dbReference type="PANTHER" id="PTHR46910">
    <property type="entry name" value="TRANSCRIPTION FACTOR PDR1"/>
    <property type="match status" value="1"/>
</dbReference>
<evidence type="ECO:0000256" key="4">
    <source>
        <dbReference type="ARBA" id="ARBA00023242"/>
    </source>
</evidence>
<evidence type="ECO:0000313" key="8">
    <source>
        <dbReference type="Proteomes" id="UP000038830"/>
    </source>
</evidence>
<dbReference type="CDD" id="cd00067">
    <property type="entry name" value="GAL4"/>
    <property type="match status" value="1"/>
</dbReference>
<dbReference type="GO" id="GO:0003677">
    <property type="term" value="F:DNA binding"/>
    <property type="evidence" value="ECO:0007669"/>
    <property type="project" value="UniProtKB-KW"/>
</dbReference>
<evidence type="ECO:0000256" key="2">
    <source>
        <dbReference type="ARBA" id="ARBA00022723"/>
    </source>
</evidence>
<dbReference type="InterPro" id="IPR036864">
    <property type="entry name" value="Zn2-C6_fun-type_DNA-bd_sf"/>
</dbReference>
<comment type="subcellular location">
    <subcellularLocation>
        <location evidence="1">Nucleus</location>
    </subcellularLocation>
</comment>
<evidence type="ECO:0000256" key="3">
    <source>
        <dbReference type="ARBA" id="ARBA00023125"/>
    </source>
</evidence>
<organism evidence="7 8">
    <name type="scientific">Cyberlindnera jadinii (strain ATCC 18201 / CBS 1600 / BCRC 20928 / JCM 3617 / NBRC 0987 / NRRL Y-1542)</name>
    <name type="common">Torula yeast</name>
    <name type="synonym">Candida utilis</name>
    <dbReference type="NCBI Taxonomy" id="983966"/>
    <lineage>
        <taxon>Eukaryota</taxon>
        <taxon>Fungi</taxon>
        <taxon>Dikarya</taxon>
        <taxon>Ascomycota</taxon>
        <taxon>Saccharomycotina</taxon>
        <taxon>Saccharomycetes</taxon>
        <taxon>Phaffomycetales</taxon>
        <taxon>Phaffomycetaceae</taxon>
        <taxon>Cyberlindnera</taxon>
    </lineage>
</organism>
<dbReference type="Pfam" id="PF00172">
    <property type="entry name" value="Zn_clus"/>
    <property type="match status" value="1"/>
</dbReference>
<dbReference type="SMART" id="SM00066">
    <property type="entry name" value="GAL4"/>
    <property type="match status" value="1"/>
</dbReference>
<dbReference type="Gene3D" id="4.10.240.10">
    <property type="entry name" value="Zn(2)-C6 fungal-type DNA-binding domain"/>
    <property type="match status" value="1"/>
</dbReference>
<feature type="region of interest" description="Disordered" evidence="5">
    <location>
        <begin position="205"/>
        <end position="232"/>
    </location>
</feature>
<evidence type="ECO:0000313" key="7">
    <source>
        <dbReference type="EMBL" id="CEP23219.1"/>
    </source>
</evidence>
<feature type="domain" description="Zn(2)-C6 fungal-type" evidence="6">
    <location>
        <begin position="41"/>
        <end position="74"/>
    </location>
</feature>
<dbReference type="EMBL" id="CDQK01000004">
    <property type="protein sequence ID" value="CEP23219.1"/>
    <property type="molecule type" value="Genomic_DNA"/>
</dbReference>
<dbReference type="InterPro" id="IPR001138">
    <property type="entry name" value="Zn2Cys6_DnaBD"/>
</dbReference>
<dbReference type="PROSITE" id="PS50048">
    <property type="entry name" value="ZN2_CY6_FUNGAL_2"/>
    <property type="match status" value="1"/>
</dbReference>
<proteinExistence type="predicted"/>
<feature type="compositionally biased region" description="Low complexity" evidence="5">
    <location>
        <begin position="205"/>
        <end position="218"/>
    </location>
</feature>
<dbReference type="GO" id="GO:0008270">
    <property type="term" value="F:zinc ion binding"/>
    <property type="evidence" value="ECO:0007669"/>
    <property type="project" value="InterPro"/>
</dbReference>
<name>A0A0H5CF79_CYBJN</name>
<evidence type="ECO:0000256" key="1">
    <source>
        <dbReference type="ARBA" id="ARBA00004123"/>
    </source>
</evidence>
<keyword evidence="2" id="KW-0479">Metal-binding</keyword>
<dbReference type="GO" id="GO:0045944">
    <property type="term" value="P:positive regulation of transcription by RNA polymerase II"/>
    <property type="evidence" value="ECO:0007669"/>
    <property type="project" value="UniProtKB-ARBA"/>
</dbReference>
<dbReference type="SUPFAM" id="SSF57701">
    <property type="entry name" value="Zn2/Cys6 DNA-binding domain"/>
    <property type="match status" value="1"/>
</dbReference>
<evidence type="ECO:0000259" key="6">
    <source>
        <dbReference type="PROSITE" id="PS50048"/>
    </source>
</evidence>
<dbReference type="AlphaFoldDB" id="A0A0H5CF79"/>
<feature type="compositionally biased region" description="Basic and acidic residues" evidence="5">
    <location>
        <begin position="222"/>
        <end position="232"/>
    </location>
</feature>
<dbReference type="GO" id="GO:0005634">
    <property type="term" value="C:nucleus"/>
    <property type="evidence" value="ECO:0007669"/>
    <property type="project" value="UniProtKB-SubCell"/>
</dbReference>
<dbReference type="Proteomes" id="UP000038830">
    <property type="component" value="Unassembled WGS sequence"/>
</dbReference>
<reference evidence="8" key="1">
    <citation type="journal article" date="2015" name="J. Biotechnol.">
        <title>The structure of the Cyberlindnera jadinii genome and its relation to Candida utilis analyzed by the occurrence of single nucleotide polymorphisms.</title>
        <authorList>
            <person name="Rupp O."/>
            <person name="Brinkrolf K."/>
            <person name="Buerth C."/>
            <person name="Kunigo M."/>
            <person name="Schneider J."/>
            <person name="Jaenicke S."/>
            <person name="Goesmann A."/>
            <person name="Puehler A."/>
            <person name="Jaeger K.-E."/>
            <person name="Ernst J.F."/>
        </authorList>
    </citation>
    <scope>NUCLEOTIDE SEQUENCE [LARGE SCALE GENOMIC DNA]</scope>
    <source>
        <strain evidence="8">ATCC 18201 / CBS 1600 / BCRC 20928 / JCM 3617 / NBRC 0987 / NRRL Y-1542</strain>
    </source>
</reference>
<dbReference type="PANTHER" id="PTHR46910:SF3">
    <property type="entry name" value="HALOTOLERANCE PROTEIN 9-RELATED"/>
    <property type="match status" value="1"/>
</dbReference>